<name>A0A516IT27_9SPHN</name>
<sequence length="693" mass="73524">MSVRHIVLALGLCAAPIALQSAVAHDSHARAAAEAKPTPKDALLKPPADAVHYVVVSDAAKHGDQWRWQLPDGRTAYRWSEELRGWISEVDQVVTLDKNGVPSAMAVRGVTFSGDAAETFSISGGQASWTSTSDNGSAPADGHYLPAGGIRLANETLVNQLAGAGESGVALLPSGKATLSLGPTLSINGPKGAKTVQLAFVRGVLPTPYPVWLDENRRYFAEVGWISLVPAGYEAAVKAMRDRQDEATAEAVKSVAAKFLTPQARRPVLFDNVRLFDAEKGQFLANQAVLASDGKISRIGAAGSIAAPSGAQVIDGRGKTLVPGIWDSHMHIGDDWDVLANIANGMTSFRSPGTMVDRAQSVAARRANNQLLMGEPFVSVIIDKKDPLAAQGSETVSSEAEAIAAVRKISQAGLWGAKFYTSMNPAWIAPAAAEAKKLGLHVHGHVPASMRPSEAVRAGYDELTHLNFVVMEWMPKDVLDKANTRQRMEGPAKFFKDTDLDSAPVSNFIAELASRKTVIDPTIVLFEQMLTQDGGAPGPAYAPYMGIISPVLDRSFRSGGYPLVEGYSRDDYRKSFEKMVDLVGRLHKAGVPIVAGTDGSGVELIRELEIYQQAGMSAAEALQTATIVPARVVGADKRTGSIAIGKEADMVLVDGDVSTDLGALRRVVTVVSDGYVMDGDALRAAAGYSGRPK</sequence>
<keyword evidence="3" id="KW-0378">Hydrolase</keyword>
<dbReference type="EMBL" id="CP041659">
    <property type="protein sequence ID" value="QDP20061.1"/>
    <property type="molecule type" value="Genomic_DNA"/>
</dbReference>
<dbReference type="InterPro" id="IPR006680">
    <property type="entry name" value="Amidohydro-rel"/>
</dbReference>
<reference evidence="3 4" key="1">
    <citation type="submission" date="2019-07" db="EMBL/GenBank/DDBJ databases">
        <title>Sphingomonas AE3 Genome sequencing and assembly.</title>
        <authorList>
            <person name="Kim H."/>
        </authorList>
    </citation>
    <scope>NUCLEOTIDE SEQUENCE [LARGE SCALE GENOMIC DNA]</scope>
    <source>
        <strain evidence="3 4">AE3</strain>
    </source>
</reference>
<dbReference type="KEGG" id="sxa:FMM02_08885"/>
<dbReference type="Gene3D" id="3.40.50.10910">
    <property type="entry name" value="Amidohydrolase"/>
    <property type="match status" value="1"/>
</dbReference>
<dbReference type="Gene3D" id="1.20.58.520">
    <property type="entry name" value="Amidohydrolase"/>
    <property type="match status" value="1"/>
</dbReference>
<dbReference type="Gene3D" id="2.30.40.10">
    <property type="entry name" value="Urease, subunit C, domain 1"/>
    <property type="match status" value="1"/>
</dbReference>
<dbReference type="Gene3D" id="3.30.110.90">
    <property type="entry name" value="Amidohydrolase"/>
    <property type="match status" value="1"/>
</dbReference>
<protein>
    <submittedName>
        <fullName evidence="3">Amidohydrolase family protein</fullName>
    </submittedName>
</protein>
<feature type="domain" description="Amidohydrolase-related" evidence="2">
    <location>
        <begin position="321"/>
        <end position="674"/>
    </location>
</feature>
<dbReference type="AlphaFoldDB" id="A0A516IT27"/>
<dbReference type="Pfam" id="PF01979">
    <property type="entry name" value="Amidohydro_1"/>
    <property type="match status" value="1"/>
</dbReference>
<dbReference type="SUPFAM" id="SSF51556">
    <property type="entry name" value="Metallo-dependent hydrolases"/>
    <property type="match status" value="1"/>
</dbReference>
<dbReference type="PANTHER" id="PTHR43135">
    <property type="entry name" value="ALPHA-D-RIBOSE 1-METHYLPHOSPHONATE 5-TRIPHOSPHATE DIPHOSPHATASE"/>
    <property type="match status" value="1"/>
</dbReference>
<dbReference type="PANTHER" id="PTHR43135:SF3">
    <property type="entry name" value="ALPHA-D-RIBOSE 1-METHYLPHOSPHONATE 5-TRIPHOSPHATE DIPHOSPHATASE"/>
    <property type="match status" value="1"/>
</dbReference>
<evidence type="ECO:0000313" key="4">
    <source>
        <dbReference type="Proteomes" id="UP000321857"/>
    </source>
</evidence>
<dbReference type="RefSeq" id="WP_147494509.1">
    <property type="nucleotide sequence ID" value="NZ_CP041659.1"/>
</dbReference>
<gene>
    <name evidence="3" type="ORF">FMM02_08885</name>
</gene>
<evidence type="ECO:0000313" key="3">
    <source>
        <dbReference type="EMBL" id="QDP20061.1"/>
    </source>
</evidence>
<dbReference type="GO" id="GO:0016810">
    <property type="term" value="F:hydrolase activity, acting on carbon-nitrogen (but not peptide) bonds"/>
    <property type="evidence" value="ECO:0007669"/>
    <property type="project" value="InterPro"/>
</dbReference>
<dbReference type="SUPFAM" id="SSF51338">
    <property type="entry name" value="Composite domain of metallo-dependent hydrolases"/>
    <property type="match status" value="1"/>
</dbReference>
<dbReference type="InterPro" id="IPR032466">
    <property type="entry name" value="Metal_Hydrolase"/>
</dbReference>
<dbReference type="InterPro" id="IPR051781">
    <property type="entry name" value="Metallo-dep_Hydrolase"/>
</dbReference>
<dbReference type="InterPro" id="IPR011059">
    <property type="entry name" value="Metal-dep_hydrolase_composite"/>
</dbReference>
<keyword evidence="4" id="KW-1185">Reference proteome</keyword>
<dbReference type="Proteomes" id="UP000321857">
    <property type="component" value="Chromosome"/>
</dbReference>
<evidence type="ECO:0000256" key="1">
    <source>
        <dbReference type="SAM" id="SignalP"/>
    </source>
</evidence>
<keyword evidence="1" id="KW-0732">Signal</keyword>
<organism evidence="3 4">
    <name type="scientific">Sphingomonas xanthus</name>
    <dbReference type="NCBI Taxonomy" id="2594473"/>
    <lineage>
        <taxon>Bacteria</taxon>
        <taxon>Pseudomonadati</taxon>
        <taxon>Pseudomonadota</taxon>
        <taxon>Alphaproteobacteria</taxon>
        <taxon>Sphingomonadales</taxon>
        <taxon>Sphingomonadaceae</taxon>
        <taxon>Sphingomonas</taxon>
    </lineage>
</organism>
<evidence type="ECO:0000259" key="2">
    <source>
        <dbReference type="Pfam" id="PF01979"/>
    </source>
</evidence>
<accession>A0A516IT27</accession>
<feature type="signal peptide" evidence="1">
    <location>
        <begin position="1"/>
        <end position="24"/>
    </location>
</feature>
<feature type="chain" id="PRO_5021999580" evidence="1">
    <location>
        <begin position="25"/>
        <end position="693"/>
    </location>
</feature>
<proteinExistence type="predicted"/>
<dbReference type="OrthoDB" id="9765769at2"/>